<organism evidence="1 2">
    <name type="scientific">Desulfarculus baarsii (strain ATCC 33931 / DSM 2075 / LMG 7858 / VKM B-1802 / 2st14)</name>
    <dbReference type="NCBI Taxonomy" id="644282"/>
    <lineage>
        <taxon>Bacteria</taxon>
        <taxon>Pseudomonadati</taxon>
        <taxon>Thermodesulfobacteriota</taxon>
        <taxon>Desulfarculia</taxon>
        <taxon>Desulfarculales</taxon>
        <taxon>Desulfarculaceae</taxon>
        <taxon>Desulfarculus</taxon>
    </lineage>
</organism>
<dbReference type="KEGG" id="dbr:Deba_2816"/>
<dbReference type="EMBL" id="CP002085">
    <property type="protein sequence ID" value="ADK86170.1"/>
    <property type="molecule type" value="Genomic_DNA"/>
</dbReference>
<keyword evidence="2" id="KW-1185">Reference proteome</keyword>
<sequence>MPEPQYPTNEGIWSEGRRAEAAYEKVDLGLPYQKAVANFRAACQGRADFDPAVVFVWGTMQAMAVLNVLKAVEGAFGAAGQDVVRQAINQSGYRAAQEMMENSSFPEGLSEAELGSFVTTAINTVLYASLERPWIAGEKRYEFDILWCPHQDMYTAFDCRVQRYFVEGMLDAMEDAGLPRSLPVVDKLIPHGDDHCHFFVQLLEDKQGVNPWRDYSDQLARRALERLGQKAEGE</sequence>
<dbReference type="Proteomes" id="UP000009047">
    <property type="component" value="Chromosome"/>
</dbReference>
<dbReference type="OrthoDB" id="323231at2"/>
<protein>
    <recommendedName>
        <fullName evidence="3">L-2-amino-thiazoline-4-carboxylic acid hydrolase</fullName>
    </recommendedName>
</protein>
<dbReference type="AlphaFoldDB" id="E1QMC7"/>
<gene>
    <name evidence="1" type="ordered locus">Deba_2816</name>
</gene>
<proteinExistence type="predicted"/>
<evidence type="ECO:0008006" key="3">
    <source>
        <dbReference type="Google" id="ProtNLM"/>
    </source>
</evidence>
<evidence type="ECO:0000313" key="2">
    <source>
        <dbReference type="Proteomes" id="UP000009047"/>
    </source>
</evidence>
<evidence type="ECO:0000313" key="1">
    <source>
        <dbReference type="EMBL" id="ADK86170.1"/>
    </source>
</evidence>
<reference evidence="1 2" key="1">
    <citation type="journal article" date="2010" name="Stand. Genomic Sci.">
        <title>Complete genome sequence of Desulfarculus baarsii type strain (2st14).</title>
        <authorList>
            <person name="Sun H."/>
            <person name="Spring S."/>
            <person name="Lapidus A."/>
            <person name="Davenport K."/>
            <person name="Del Rio T.G."/>
            <person name="Tice H."/>
            <person name="Nolan M."/>
            <person name="Copeland A."/>
            <person name="Cheng J.F."/>
            <person name="Lucas S."/>
            <person name="Tapia R."/>
            <person name="Goodwin L."/>
            <person name="Pitluck S."/>
            <person name="Ivanova N."/>
            <person name="Pagani I."/>
            <person name="Mavromatis K."/>
            <person name="Ovchinnikova G."/>
            <person name="Pati A."/>
            <person name="Chen A."/>
            <person name="Palaniappan K."/>
            <person name="Hauser L."/>
            <person name="Chang Y.J."/>
            <person name="Jeffries C.D."/>
            <person name="Detter J.C."/>
            <person name="Han C."/>
            <person name="Rohde M."/>
            <person name="Brambilla E."/>
            <person name="Goker M."/>
            <person name="Woyke T."/>
            <person name="Bristow J."/>
            <person name="Eisen J.A."/>
            <person name="Markowitz V."/>
            <person name="Hugenholtz P."/>
            <person name="Kyrpides N.C."/>
            <person name="Klenk H.P."/>
            <person name="Land M."/>
        </authorList>
    </citation>
    <scope>NUCLEOTIDE SEQUENCE [LARGE SCALE GENOMIC DNA]</scope>
    <source>
        <strain evidence="2">ATCC 33931 / DSM 2075 / LMG 7858 / VKM B-1802 / 2st14</strain>
    </source>
</reference>
<name>E1QMC7_DESB2</name>
<dbReference type="eggNOG" id="ENOG50344XR">
    <property type="taxonomic scope" value="Bacteria"/>
</dbReference>
<dbReference type="RefSeq" id="WP_013259609.1">
    <property type="nucleotide sequence ID" value="NC_014365.1"/>
</dbReference>
<accession>E1QMC7</accession>
<dbReference type="HOGENOM" id="CLU_1242972_0_0_7"/>